<dbReference type="PROSITE" id="PS51206">
    <property type="entry name" value="SF3_HELICASE_1"/>
    <property type="match status" value="1"/>
</dbReference>
<keyword evidence="6" id="KW-1185">Reference proteome</keyword>
<dbReference type="InterPro" id="IPR045455">
    <property type="entry name" value="NrS-1_pol-like_helicase"/>
</dbReference>
<feature type="non-terminal residue" evidence="5">
    <location>
        <position position="646"/>
    </location>
</feature>
<protein>
    <recommendedName>
        <fullName evidence="4">SF3 helicase domain-containing protein</fullName>
    </recommendedName>
</protein>
<dbReference type="AlphaFoldDB" id="A0A0A0BJE2"/>
<dbReference type="SMART" id="SM00885">
    <property type="entry name" value="D5_N"/>
    <property type="match status" value="1"/>
</dbReference>
<gene>
    <name evidence="5" type="ORF">N868_07700</name>
</gene>
<feature type="domain" description="SF3 helicase" evidence="4">
    <location>
        <begin position="391"/>
        <end position="547"/>
    </location>
</feature>
<dbReference type="Pfam" id="PF08706">
    <property type="entry name" value="D5_N"/>
    <property type="match status" value="1"/>
</dbReference>
<dbReference type="Proteomes" id="UP000029839">
    <property type="component" value="Unassembled WGS sequence"/>
</dbReference>
<evidence type="ECO:0000256" key="3">
    <source>
        <dbReference type="ARBA" id="ARBA00022840"/>
    </source>
</evidence>
<dbReference type="GO" id="GO:0005524">
    <property type="term" value="F:ATP binding"/>
    <property type="evidence" value="ECO:0007669"/>
    <property type="project" value="UniProtKB-KW"/>
</dbReference>
<dbReference type="EMBL" id="AXCY01000183">
    <property type="protein sequence ID" value="KGM08633.1"/>
    <property type="molecule type" value="Genomic_DNA"/>
</dbReference>
<dbReference type="InterPro" id="IPR051620">
    <property type="entry name" value="ORF904-like_C"/>
</dbReference>
<evidence type="ECO:0000256" key="2">
    <source>
        <dbReference type="ARBA" id="ARBA00022801"/>
    </source>
</evidence>
<dbReference type="PANTHER" id="PTHR35372:SF2">
    <property type="entry name" value="SF3 HELICASE DOMAIN-CONTAINING PROTEIN"/>
    <property type="match status" value="1"/>
</dbReference>
<evidence type="ECO:0000256" key="1">
    <source>
        <dbReference type="ARBA" id="ARBA00022741"/>
    </source>
</evidence>
<dbReference type="Pfam" id="PF19263">
    <property type="entry name" value="DUF5906"/>
    <property type="match status" value="1"/>
</dbReference>
<keyword evidence="1" id="KW-0547">Nucleotide-binding</keyword>
<dbReference type="GO" id="GO:0016787">
    <property type="term" value="F:hydrolase activity"/>
    <property type="evidence" value="ECO:0007669"/>
    <property type="project" value="UniProtKB-KW"/>
</dbReference>
<evidence type="ECO:0000259" key="4">
    <source>
        <dbReference type="PROSITE" id="PS51206"/>
    </source>
</evidence>
<dbReference type="InterPro" id="IPR027417">
    <property type="entry name" value="P-loop_NTPase"/>
</dbReference>
<evidence type="ECO:0000313" key="5">
    <source>
        <dbReference type="EMBL" id="KGM08633.1"/>
    </source>
</evidence>
<reference evidence="5 6" key="2">
    <citation type="journal article" date="2015" name="Stand. Genomic Sci.">
        <title>Draft genome sequence of Cellulomonas carbonis T26(T) and comparative analysis of six Cellulomonas genomes.</title>
        <authorList>
            <person name="Zhuang W."/>
            <person name="Zhang S."/>
            <person name="Xia X."/>
            <person name="Wang G."/>
        </authorList>
    </citation>
    <scope>NUCLEOTIDE SEQUENCE [LARGE SCALE GENOMIC DNA]</scope>
    <source>
        <strain evidence="5 6">T26</strain>
    </source>
</reference>
<dbReference type="OrthoDB" id="9763644at2"/>
<evidence type="ECO:0000313" key="6">
    <source>
        <dbReference type="Proteomes" id="UP000029839"/>
    </source>
</evidence>
<dbReference type="RefSeq" id="WP_043610346.1">
    <property type="nucleotide sequence ID" value="NZ_AXCY01000183.1"/>
</dbReference>
<sequence>MGLKEEFRQVAREAHDGRTPFEMACDMLFRGFVPTRSKRCLMKFKDVENLPTLNDIRQSDEFAGVLKEGVVLLDFDDRSQGDRMERMLDDCKVEYFRMETTRGVHFYFKCNDDLKATVGADLACGLECDIKSGAKNGYAILKYEGREREVTKTTYKLGSLPVWAKPISKYSDLQFVGMKEGDGRNQALFRHVTDLVNNGMVERDVKLCIMLMNSYVFDQPLDKSELSTILRREAFPQDRRKAKEGTREEKSVDEAKGSFDVVKYGREAMDALHICVLNGTICGWNGKTYSSNRLEMNRWMYERWGAGMNVTRIREIWAYIESECSVAKDLGSEDARYIAFSNGVYDIVDCRLLDFDPQYHITNIIPHDYNEDAKCEALDRMLDRLSCGDADVRAVMEECIGYCFYRANELSKAFLFIGDKSNGKSTFLSLVKTLLGLDNISALDLSQMGERFSVASMVGKLANIGDDISDEFAKGATVAVFKKLVSGNLVQAEFKNQTPFVFIPTVKMLFSSNEMPRMKGSEEAVSRRMVIVPFNAKFSKDDPDYDPYIIYKVKTEEAMQYMIQLGLDGLWRVLENKGFTKCGKVDEMLREFDMQNDPMLEWLEDNPCSGRPIEDCYMQYRVWCEQSGCSPMARGKFTRRVCTKQG</sequence>
<dbReference type="SUPFAM" id="SSF52540">
    <property type="entry name" value="P-loop containing nucleoside triphosphate hydrolases"/>
    <property type="match status" value="1"/>
</dbReference>
<dbReference type="InterPro" id="IPR014818">
    <property type="entry name" value="Phage/plasmid_primase_P4_C"/>
</dbReference>
<dbReference type="PANTHER" id="PTHR35372">
    <property type="entry name" value="ATP BINDING PROTEIN-RELATED"/>
    <property type="match status" value="1"/>
</dbReference>
<dbReference type="InterPro" id="IPR006500">
    <property type="entry name" value="Helicase_put_C_phage/plasmid"/>
</dbReference>
<accession>A0A0A0BJE2</accession>
<organism evidence="5 6">
    <name type="scientific">Cellulomonas carbonis T26</name>
    <dbReference type="NCBI Taxonomy" id="947969"/>
    <lineage>
        <taxon>Bacteria</taxon>
        <taxon>Bacillati</taxon>
        <taxon>Actinomycetota</taxon>
        <taxon>Actinomycetes</taxon>
        <taxon>Micrococcales</taxon>
        <taxon>Cellulomonadaceae</taxon>
        <taxon>Cellulomonas</taxon>
    </lineage>
</organism>
<name>A0A0A0BJE2_9CELL</name>
<dbReference type="InterPro" id="IPR014015">
    <property type="entry name" value="Helicase_SF3_DNA-vir"/>
</dbReference>
<reference evidence="5 6" key="1">
    <citation type="submission" date="2013-08" db="EMBL/GenBank/DDBJ databases">
        <title>Genome sequencing of Cellulomonas carbonis T26.</title>
        <authorList>
            <person name="Chen F."/>
            <person name="Li Y."/>
            <person name="Wang G."/>
        </authorList>
    </citation>
    <scope>NUCLEOTIDE SEQUENCE [LARGE SCALE GENOMIC DNA]</scope>
    <source>
        <strain evidence="5 6">T26</strain>
    </source>
</reference>
<keyword evidence="2" id="KW-0378">Hydrolase</keyword>
<comment type="caution">
    <text evidence="5">The sequence shown here is derived from an EMBL/GenBank/DDBJ whole genome shotgun (WGS) entry which is preliminary data.</text>
</comment>
<proteinExistence type="predicted"/>
<dbReference type="Gene3D" id="3.40.50.300">
    <property type="entry name" value="P-loop containing nucleotide triphosphate hydrolases"/>
    <property type="match status" value="1"/>
</dbReference>
<dbReference type="NCBIfam" id="TIGR01613">
    <property type="entry name" value="primase_Cterm"/>
    <property type="match status" value="1"/>
</dbReference>
<keyword evidence="3" id="KW-0067">ATP-binding</keyword>